<dbReference type="SMART" id="SM00387">
    <property type="entry name" value="HATPase_c"/>
    <property type="match status" value="1"/>
</dbReference>
<dbReference type="InterPro" id="IPR036890">
    <property type="entry name" value="HATPase_C_sf"/>
</dbReference>
<dbReference type="Pfam" id="PF13581">
    <property type="entry name" value="HATPase_c_2"/>
    <property type="match status" value="1"/>
</dbReference>
<dbReference type="EMBL" id="CADCTC010000196">
    <property type="protein sequence ID" value="CAA9277238.1"/>
    <property type="molecule type" value="Genomic_DNA"/>
</dbReference>
<dbReference type="InterPro" id="IPR003594">
    <property type="entry name" value="HATPase_dom"/>
</dbReference>
<dbReference type="Gene3D" id="3.30.565.10">
    <property type="entry name" value="Histidine kinase-like ATPase, C-terminal domain"/>
    <property type="match status" value="1"/>
</dbReference>
<evidence type="ECO:0000259" key="2">
    <source>
        <dbReference type="SMART" id="SM00387"/>
    </source>
</evidence>
<dbReference type="InterPro" id="IPR050267">
    <property type="entry name" value="Anti-sigma-factor_SerPK"/>
</dbReference>
<protein>
    <recommendedName>
        <fullName evidence="2">Histidine kinase/HSP90-like ATPase domain-containing protein</fullName>
    </recommendedName>
</protein>
<dbReference type="AlphaFoldDB" id="A0A6J4JIF6"/>
<accession>A0A6J4JIF6</accession>
<dbReference type="PANTHER" id="PTHR35526">
    <property type="entry name" value="ANTI-SIGMA-F FACTOR RSBW-RELATED"/>
    <property type="match status" value="1"/>
</dbReference>
<name>A0A6J4JIF6_9CHLR</name>
<dbReference type="GO" id="GO:0004674">
    <property type="term" value="F:protein serine/threonine kinase activity"/>
    <property type="evidence" value="ECO:0007669"/>
    <property type="project" value="UniProtKB-KW"/>
</dbReference>
<gene>
    <name evidence="3" type="ORF">AVDCRST_MAG77-3528</name>
</gene>
<keyword evidence="1" id="KW-0418">Kinase</keyword>
<evidence type="ECO:0000313" key="3">
    <source>
        <dbReference type="EMBL" id="CAA9277238.1"/>
    </source>
</evidence>
<keyword evidence="1" id="KW-0808">Transferase</keyword>
<keyword evidence="1" id="KW-0723">Serine/threonine-protein kinase</keyword>
<sequence>MPVTSELDAVRARRTARELALQLGFSPSDVEAIVIATSELAINLARYASGGTITLAAVEHSGRRGLRLESHDSGPGISDLAAAQRDGFSTGGGLGGGLGGVRRLMDELTITSSASGTHAVATKWLPADTPGEMKPVARVKIARRG</sequence>
<reference evidence="3" key="1">
    <citation type="submission" date="2020-02" db="EMBL/GenBank/DDBJ databases">
        <authorList>
            <person name="Meier V. D."/>
        </authorList>
    </citation>
    <scope>NUCLEOTIDE SEQUENCE</scope>
    <source>
        <strain evidence="3">AVDCRST_MAG77</strain>
    </source>
</reference>
<dbReference type="SUPFAM" id="SSF55874">
    <property type="entry name" value="ATPase domain of HSP90 chaperone/DNA topoisomerase II/histidine kinase"/>
    <property type="match status" value="1"/>
</dbReference>
<feature type="domain" description="Histidine kinase/HSP90-like ATPase" evidence="2">
    <location>
        <begin position="28"/>
        <end position="129"/>
    </location>
</feature>
<dbReference type="PANTHER" id="PTHR35526:SF3">
    <property type="entry name" value="ANTI-SIGMA-F FACTOR RSBW"/>
    <property type="match status" value="1"/>
</dbReference>
<organism evidence="3">
    <name type="scientific">uncultured Chloroflexota bacterium</name>
    <dbReference type="NCBI Taxonomy" id="166587"/>
    <lineage>
        <taxon>Bacteria</taxon>
        <taxon>Bacillati</taxon>
        <taxon>Chloroflexota</taxon>
        <taxon>environmental samples</taxon>
    </lineage>
</organism>
<proteinExistence type="predicted"/>
<evidence type="ECO:0000256" key="1">
    <source>
        <dbReference type="ARBA" id="ARBA00022527"/>
    </source>
</evidence>